<reference evidence="2" key="1">
    <citation type="journal article" date="2025" name="Aquaculture">
        <title>Assessment of the bioflocculant production and safety properties of Metabacillus hrfriensis sp. nov. based on phenotypic and whole-genome sequencing analysis.</title>
        <authorList>
            <person name="Zhang R."/>
            <person name="Zhao Z."/>
            <person name="Luo L."/>
            <person name="Wang S."/>
            <person name="Guo K."/>
            <person name="Xu W."/>
        </authorList>
    </citation>
    <scope>NUCLEOTIDE SEQUENCE [LARGE SCALE GENOMIC DNA]</scope>
    <source>
        <strain evidence="2">CT-WN-B3</strain>
    </source>
</reference>
<organism evidence="1 2">
    <name type="scientific">Metabacillus hrfriensis</name>
    <dbReference type="NCBI Taxonomy" id="3048891"/>
    <lineage>
        <taxon>Bacteria</taxon>
        <taxon>Bacillati</taxon>
        <taxon>Bacillota</taxon>
        <taxon>Bacilli</taxon>
        <taxon>Bacillales</taxon>
        <taxon>Bacillaceae</taxon>
        <taxon>Metabacillus</taxon>
    </lineage>
</organism>
<sequence length="181" mass="20328">MNEGKIPGTKRRELILNWLKEMNAPMKGSEMAKKTNVSRQVIVQDISLLKAQNEPILATSQGYVYMKQENDELPAFKRIIASSHNPEATAEELNIIVDYGVTVKDVIIEHPVYGELTASIMVSNRKEVRDFIEKIEETKAAYLSQLTEGLHLHTLVADREEKLAEVCTALKAAGYLVSEED</sequence>
<keyword evidence="2" id="KW-1185">Reference proteome</keyword>
<dbReference type="Proteomes" id="UP001226091">
    <property type="component" value="Chromosome"/>
</dbReference>
<evidence type="ECO:0000313" key="2">
    <source>
        <dbReference type="Proteomes" id="UP001226091"/>
    </source>
</evidence>
<protein>
    <submittedName>
        <fullName evidence="1">Transcription repressor NadR</fullName>
    </submittedName>
</protein>
<dbReference type="EMBL" id="CP126116">
    <property type="protein sequence ID" value="WHZ56680.1"/>
    <property type="molecule type" value="Genomic_DNA"/>
</dbReference>
<name>A0ACD4R923_9BACI</name>
<proteinExistence type="predicted"/>
<gene>
    <name evidence="1" type="ORF">QLQ22_18580</name>
</gene>
<evidence type="ECO:0000313" key="1">
    <source>
        <dbReference type="EMBL" id="WHZ56680.1"/>
    </source>
</evidence>
<accession>A0ACD4R923</accession>